<protein>
    <submittedName>
        <fullName evidence="2">Uncharacterized protein</fullName>
    </submittedName>
</protein>
<reference evidence="2" key="1">
    <citation type="submission" date="2019-12" db="EMBL/GenBank/DDBJ databases">
        <title>Genome sequencing and annotation of Brassica cretica.</title>
        <authorList>
            <person name="Studholme D.J."/>
            <person name="Sarris P.F."/>
        </authorList>
    </citation>
    <scope>NUCLEOTIDE SEQUENCE</scope>
    <source>
        <strain evidence="2">PFS-001/15</strain>
        <tissue evidence="2">Leaf</tissue>
    </source>
</reference>
<accession>A0A8S9KWH2</accession>
<proteinExistence type="predicted"/>
<gene>
    <name evidence="2" type="ORF">F2Q68_00007440</name>
</gene>
<name>A0A8S9KWH2_BRACR</name>
<dbReference type="AlphaFoldDB" id="A0A8S9KWH2"/>
<evidence type="ECO:0000313" key="2">
    <source>
        <dbReference type="EMBL" id="KAF2600050.1"/>
    </source>
</evidence>
<comment type="caution">
    <text evidence="2">The sequence shown here is derived from an EMBL/GenBank/DDBJ whole genome shotgun (WGS) entry which is preliminary data.</text>
</comment>
<sequence length="85" mass="8883">MWRRNYVEGLVPVRGAPFWPATGAPDIHIPPEPDQPGRKKTSQGAPTQVASQGSSQVASPAASQGSSQVASSAGSHIIHGYEDMC</sequence>
<dbReference type="Proteomes" id="UP000712281">
    <property type="component" value="Unassembled WGS sequence"/>
</dbReference>
<feature type="compositionally biased region" description="Low complexity" evidence="1">
    <location>
        <begin position="48"/>
        <end position="75"/>
    </location>
</feature>
<organism evidence="2 3">
    <name type="scientific">Brassica cretica</name>
    <name type="common">Mustard</name>
    <dbReference type="NCBI Taxonomy" id="69181"/>
    <lineage>
        <taxon>Eukaryota</taxon>
        <taxon>Viridiplantae</taxon>
        <taxon>Streptophyta</taxon>
        <taxon>Embryophyta</taxon>
        <taxon>Tracheophyta</taxon>
        <taxon>Spermatophyta</taxon>
        <taxon>Magnoliopsida</taxon>
        <taxon>eudicotyledons</taxon>
        <taxon>Gunneridae</taxon>
        <taxon>Pentapetalae</taxon>
        <taxon>rosids</taxon>
        <taxon>malvids</taxon>
        <taxon>Brassicales</taxon>
        <taxon>Brassicaceae</taxon>
        <taxon>Brassiceae</taxon>
        <taxon>Brassica</taxon>
    </lineage>
</organism>
<evidence type="ECO:0000313" key="3">
    <source>
        <dbReference type="Proteomes" id="UP000712281"/>
    </source>
</evidence>
<evidence type="ECO:0000256" key="1">
    <source>
        <dbReference type="SAM" id="MobiDB-lite"/>
    </source>
</evidence>
<dbReference type="EMBL" id="QGKW02000717">
    <property type="protein sequence ID" value="KAF2600050.1"/>
    <property type="molecule type" value="Genomic_DNA"/>
</dbReference>
<feature type="region of interest" description="Disordered" evidence="1">
    <location>
        <begin position="15"/>
        <end position="85"/>
    </location>
</feature>